<feature type="transmembrane region" description="Helical" evidence="2">
    <location>
        <begin position="49"/>
        <end position="68"/>
    </location>
</feature>
<dbReference type="InterPro" id="IPR051203">
    <property type="entry name" value="Polysaccharide_Synthase-Rel"/>
</dbReference>
<reference evidence="4 5" key="1">
    <citation type="submission" date="2018-05" db="EMBL/GenBank/DDBJ databases">
        <title>Genomic Encyclopedia of Type Strains, Phase IV (KMG-IV): sequencing the most valuable type-strain genomes for metagenomic binning, comparative biology and taxonomic classification.</title>
        <authorList>
            <person name="Goeker M."/>
        </authorList>
    </citation>
    <scope>NUCLEOTIDE SEQUENCE [LARGE SCALE GENOMIC DNA]</scope>
    <source>
        <strain evidence="4 5">DSM 23606</strain>
    </source>
</reference>
<evidence type="ECO:0000256" key="1">
    <source>
        <dbReference type="ARBA" id="ARBA00007430"/>
    </source>
</evidence>
<sequence>MKIWLRRWQHPLTAFLYDLAVTPLAWYGAHWLRFNFEQIPPIYVYRATLLLPLVLLVHSVCYWSFGLYRGVWRFASMPDFVRIAQAVFAAGTSCWLSVALLAYAELLPPVPVPRSSFALTALLLLAFLGGGRFIYRWVKDHQLYVKRGHRVLVVGAGRAGEMLVRDLLRDPAADYLPVAFVDDDPAKRGRDIHGIRVAGDSRHVRNIADRFKADLIFIAMPSASGSQMRRLVAACEASGRPFRTLPNLQELLDGKAAIKLMREVALEDLLGRDPVSLDWEAIRSALTARSVLVSGGGGSIGSELCRQIARLGPRRLDIVDACEFNLYRIDMELRREWPSLDLQVHLLDVRDADGLNRLFGDLHPELVFHAAAYKHVPMLEAQPCAAVGNNVFGTMELARAADRYGAQVCVLISTDKAVNPTNVMGASKRLAEMFCQNFAARSSTRFITVRFGNVLGSAGSVVPLFREQIARGGPVTVTHPDMERYFMTIPEAAQLILQAAAVGQGGEIFVLDMGEPVQIRYLAEQMIRLSGQEPGRDIEIVYTGLRPGEKLYEELFHERERLRPTSHAKLLLAQARLVHWAAFLEALEVLRADCLAHRDAVVLTRMHELVPEFRQDGVAALTQENQAPPSQAAAS</sequence>
<dbReference type="Gene3D" id="3.40.50.720">
    <property type="entry name" value="NAD(P)-binding Rossmann-like Domain"/>
    <property type="match status" value="2"/>
</dbReference>
<proteinExistence type="inferred from homology"/>
<dbReference type="PANTHER" id="PTHR43318">
    <property type="entry name" value="UDP-N-ACETYLGLUCOSAMINE 4,6-DEHYDRATASE"/>
    <property type="match status" value="1"/>
</dbReference>
<keyword evidence="2" id="KW-1133">Transmembrane helix</keyword>
<feature type="transmembrane region" description="Helical" evidence="2">
    <location>
        <begin position="116"/>
        <end position="135"/>
    </location>
</feature>
<feature type="domain" description="Polysaccharide biosynthesis protein CapD-like" evidence="3">
    <location>
        <begin position="291"/>
        <end position="573"/>
    </location>
</feature>
<dbReference type="Pfam" id="PF13727">
    <property type="entry name" value="CoA_binding_3"/>
    <property type="match status" value="1"/>
</dbReference>
<dbReference type="InterPro" id="IPR003869">
    <property type="entry name" value="Polysac_CapD-like"/>
</dbReference>
<keyword evidence="2" id="KW-0812">Transmembrane</keyword>
<keyword evidence="2" id="KW-0472">Membrane</keyword>
<dbReference type="CDD" id="cd05237">
    <property type="entry name" value="UDP_invert_4-6DH_SDR_e"/>
    <property type="match status" value="1"/>
</dbReference>
<protein>
    <submittedName>
        <fullName evidence="4">FlaA1/EpsC-like NDP-sugar epimerase</fullName>
    </submittedName>
</protein>
<evidence type="ECO:0000259" key="3">
    <source>
        <dbReference type="Pfam" id="PF02719"/>
    </source>
</evidence>
<dbReference type="InterPro" id="IPR036291">
    <property type="entry name" value="NAD(P)-bd_dom_sf"/>
</dbReference>
<dbReference type="SUPFAM" id="SSF51735">
    <property type="entry name" value="NAD(P)-binding Rossmann-fold domains"/>
    <property type="match status" value="2"/>
</dbReference>
<dbReference type="OrthoDB" id="9803111at2"/>
<name>A0A317MVK7_9GAMM</name>
<dbReference type="Proteomes" id="UP000246569">
    <property type="component" value="Unassembled WGS sequence"/>
</dbReference>
<feature type="transmembrane region" description="Helical" evidence="2">
    <location>
        <begin position="80"/>
        <end position="104"/>
    </location>
</feature>
<dbReference type="Pfam" id="PF02719">
    <property type="entry name" value="Polysacc_synt_2"/>
    <property type="match status" value="1"/>
</dbReference>
<comment type="caution">
    <text evidence="4">The sequence shown here is derived from an EMBL/GenBank/DDBJ whole genome shotgun (WGS) entry which is preliminary data.</text>
</comment>
<evidence type="ECO:0000256" key="2">
    <source>
        <dbReference type="SAM" id="Phobius"/>
    </source>
</evidence>
<dbReference type="AlphaFoldDB" id="A0A317MVK7"/>
<organism evidence="4 5">
    <name type="scientific">Plasticicumulans acidivorans</name>
    <dbReference type="NCBI Taxonomy" id="886464"/>
    <lineage>
        <taxon>Bacteria</taxon>
        <taxon>Pseudomonadati</taxon>
        <taxon>Pseudomonadota</taxon>
        <taxon>Gammaproteobacteria</taxon>
        <taxon>Candidatus Competibacteraceae</taxon>
        <taxon>Plasticicumulans</taxon>
    </lineage>
</organism>
<gene>
    <name evidence="4" type="ORF">C7443_1158</name>
</gene>
<dbReference type="EMBL" id="QGTJ01000015">
    <property type="protein sequence ID" value="PWV58581.1"/>
    <property type="molecule type" value="Genomic_DNA"/>
</dbReference>
<keyword evidence="5" id="KW-1185">Reference proteome</keyword>
<evidence type="ECO:0000313" key="5">
    <source>
        <dbReference type="Proteomes" id="UP000246569"/>
    </source>
</evidence>
<dbReference type="RefSeq" id="WP_110020363.1">
    <property type="nucleotide sequence ID" value="NZ_QGTJ01000015.1"/>
</dbReference>
<evidence type="ECO:0000313" key="4">
    <source>
        <dbReference type="EMBL" id="PWV58581.1"/>
    </source>
</evidence>
<feature type="transmembrane region" description="Helical" evidence="2">
    <location>
        <begin position="12"/>
        <end position="29"/>
    </location>
</feature>
<comment type="similarity">
    <text evidence="1">Belongs to the polysaccharide synthase family.</text>
</comment>
<dbReference type="PANTHER" id="PTHR43318:SF1">
    <property type="entry name" value="POLYSACCHARIDE BIOSYNTHESIS PROTEIN EPSC-RELATED"/>
    <property type="match status" value="1"/>
</dbReference>
<accession>A0A317MVK7</accession>